<sequence length="33" mass="3573">MCRVGCVATPGRGPKTDEPAPPRELHKENLQQG</sequence>
<accession>A0AA97NZ66</accession>
<feature type="compositionally biased region" description="Basic and acidic residues" evidence="1">
    <location>
        <begin position="14"/>
        <end position="33"/>
    </location>
</feature>
<reference evidence="2" key="1">
    <citation type="journal article" date="2012" name="PLoS Genet.">
        <title>Comparative analysis of the genomes of two field isolates of the rice blast fungus Magnaporthe oryzae.</title>
        <authorList>
            <person name="Xue M."/>
            <person name="Yang J."/>
            <person name="Li Z."/>
            <person name="Hu S."/>
            <person name="Yao N."/>
            <person name="Dean R.A."/>
            <person name="Zhao W."/>
            <person name="Shen M."/>
            <person name="Zhang H."/>
            <person name="Li C."/>
            <person name="Liu L."/>
            <person name="Cao L."/>
            <person name="Xu X."/>
            <person name="Xing Y."/>
            <person name="Hsiang T."/>
            <person name="Zhang Z."/>
            <person name="Xu J.R."/>
            <person name="Peng Y.L."/>
        </authorList>
    </citation>
    <scope>NUCLEOTIDE SEQUENCE</scope>
    <source>
        <strain evidence="2">Y34</strain>
    </source>
</reference>
<evidence type="ECO:0000256" key="1">
    <source>
        <dbReference type="SAM" id="MobiDB-lite"/>
    </source>
</evidence>
<dbReference type="EMBL" id="JH793871">
    <property type="protein sequence ID" value="ELQ38988.1"/>
    <property type="molecule type" value="Genomic_DNA"/>
</dbReference>
<evidence type="ECO:0000313" key="2">
    <source>
        <dbReference type="EMBL" id="ELQ38988.1"/>
    </source>
</evidence>
<organism evidence="2">
    <name type="scientific">Pyricularia oryzae (strain Y34)</name>
    <name type="common">Rice blast fungus</name>
    <name type="synonym">Magnaporthe oryzae</name>
    <dbReference type="NCBI Taxonomy" id="1143189"/>
    <lineage>
        <taxon>Eukaryota</taxon>
        <taxon>Fungi</taxon>
        <taxon>Dikarya</taxon>
        <taxon>Ascomycota</taxon>
        <taxon>Pezizomycotina</taxon>
        <taxon>Sordariomycetes</taxon>
        <taxon>Sordariomycetidae</taxon>
        <taxon>Magnaporthales</taxon>
        <taxon>Pyriculariaceae</taxon>
        <taxon>Pyricularia</taxon>
    </lineage>
</organism>
<dbReference type="AlphaFoldDB" id="A0AA97NZ66"/>
<feature type="region of interest" description="Disordered" evidence="1">
    <location>
        <begin position="1"/>
        <end position="33"/>
    </location>
</feature>
<gene>
    <name evidence="2" type="ORF">OOU_Y34scaffold00516g23</name>
</gene>
<proteinExistence type="predicted"/>
<protein>
    <submittedName>
        <fullName evidence="2">Uncharacterized protein</fullName>
    </submittedName>
</protein>
<name>A0AA97NZ66_PYRO3</name>
<dbReference type="Proteomes" id="UP000011086">
    <property type="component" value="Unassembled WGS sequence"/>
</dbReference>